<dbReference type="EMBL" id="CP021108">
    <property type="protein sequence ID" value="ARP83042.1"/>
    <property type="molecule type" value="Genomic_DNA"/>
</dbReference>
<dbReference type="RefSeq" id="WP_086066383.1">
    <property type="nucleotide sequence ID" value="NZ_CP021108.1"/>
</dbReference>
<name>A0A1W6YPM0_9BORD</name>
<protein>
    <recommendedName>
        <fullName evidence="1">UPF0246 protein CAL12_20955</fullName>
    </recommendedName>
</protein>
<comment type="similarity">
    <text evidence="1">Belongs to the UPF0246 family.</text>
</comment>
<dbReference type="GO" id="GO:0033194">
    <property type="term" value="P:response to hydroperoxide"/>
    <property type="evidence" value="ECO:0007669"/>
    <property type="project" value="TreeGrafter"/>
</dbReference>
<dbReference type="OrthoDB" id="9777133at2"/>
<dbReference type="Proteomes" id="UP000194151">
    <property type="component" value="Chromosome"/>
</dbReference>
<dbReference type="PANTHER" id="PTHR30283">
    <property type="entry name" value="PEROXIDE STRESS RESPONSE PROTEIN YAAA"/>
    <property type="match status" value="1"/>
</dbReference>
<accession>A0A1W6YPM0</accession>
<dbReference type="NCBIfam" id="NF002542">
    <property type="entry name" value="PRK02101.1-3"/>
    <property type="match status" value="1"/>
</dbReference>
<reference evidence="2 3" key="1">
    <citation type="submission" date="2017-05" db="EMBL/GenBank/DDBJ databases">
        <title>Complete and WGS of Bordetella genogroups.</title>
        <authorList>
            <person name="Spilker T."/>
            <person name="LiPuma J."/>
        </authorList>
    </citation>
    <scope>NUCLEOTIDE SEQUENCE [LARGE SCALE GENOMIC DNA]</scope>
    <source>
        <strain evidence="2 3">AU19157</strain>
    </source>
</reference>
<gene>
    <name evidence="2" type="ORF">CAL12_20955</name>
</gene>
<dbReference type="STRING" id="1416806.CAL12_20955"/>
<sequence length="257" mass="28980">MLFLLSPAKKLDYDSPLGVDLHTQPLFVDQAAALIKVLKKKSAEDIAELMDLSPALSELNAKRYAAWKPTFTQQNARPAILAFNGDVYEGLQAPTLSPTQLEWAQEHIAILSGLYGVLRPLDLMQPYRLEMGTRLETPRGRNLYEFWGSEIAEYLNERLEGGRKPIVINLASEEYFKAVDLKALKARVVQCVFQDWKNGAYKIISFNAKRARGLMARYAIQHKAATPERLQGFDAEGYAYDASVSTPDKLVFRRKLA</sequence>
<dbReference type="InterPro" id="IPR005583">
    <property type="entry name" value="YaaA"/>
</dbReference>
<dbReference type="KEGG" id="bgv:CAL12_20955"/>
<evidence type="ECO:0000313" key="3">
    <source>
        <dbReference type="Proteomes" id="UP000194151"/>
    </source>
</evidence>
<dbReference type="HAMAP" id="MF_00652">
    <property type="entry name" value="UPF0246"/>
    <property type="match status" value="1"/>
</dbReference>
<dbReference type="AlphaFoldDB" id="A0A1W6YPM0"/>
<evidence type="ECO:0000256" key="1">
    <source>
        <dbReference type="HAMAP-Rule" id="MF_00652"/>
    </source>
</evidence>
<dbReference type="PANTHER" id="PTHR30283:SF4">
    <property type="entry name" value="PEROXIDE STRESS RESISTANCE PROTEIN YAAA"/>
    <property type="match status" value="1"/>
</dbReference>
<evidence type="ECO:0000313" key="2">
    <source>
        <dbReference type="EMBL" id="ARP83042.1"/>
    </source>
</evidence>
<organism evidence="2 3">
    <name type="scientific">Bordetella genomosp. 8</name>
    <dbReference type="NCBI Taxonomy" id="1416806"/>
    <lineage>
        <taxon>Bacteria</taxon>
        <taxon>Pseudomonadati</taxon>
        <taxon>Pseudomonadota</taxon>
        <taxon>Betaproteobacteria</taxon>
        <taxon>Burkholderiales</taxon>
        <taxon>Alcaligenaceae</taxon>
        <taxon>Bordetella</taxon>
    </lineage>
</organism>
<dbReference type="GO" id="GO:0005829">
    <property type="term" value="C:cytosol"/>
    <property type="evidence" value="ECO:0007669"/>
    <property type="project" value="TreeGrafter"/>
</dbReference>
<dbReference type="Pfam" id="PF03883">
    <property type="entry name" value="H2O2_YaaD"/>
    <property type="match status" value="1"/>
</dbReference>
<keyword evidence="3" id="KW-1185">Reference proteome</keyword>
<proteinExistence type="inferred from homology"/>